<feature type="coiled-coil region" evidence="1">
    <location>
        <begin position="537"/>
        <end position="592"/>
    </location>
</feature>
<accession>A0ABD2MJ34</accession>
<keyword evidence="1" id="KW-0175">Coiled coil</keyword>
<sequence length="596" mass="69306">MVTQLKAQFDDSLQLIHDTSSNFSFVETKSEYSKESSSEDLYNILVNKEKRITDLNAKVQKLETTVLDLQENLKEKDCIIDARTKAITLMTDSLSKKGKNTQDALDETKEQMKKMQEEFVKLENEMKARQIKLLDDLRLKNLEIAELQETNEKLKEDVVDAKSCKTVDFEEANELKEEIGDLSAKNSDLRVKIEELEDSNNKLREDYENQLKNLQESLEVTKIELEKSINTIETLETQNKGIPKQEEVKDQSDEITKLKKDLEDINKNMIKVKVEHKKKIKALNKKVESFKKIGDLNAHIVKLSEENDTLKEKIAELEEEKGNYQLKMMESFSKDSPSGEIIEELESKITELSASLDVQSERLKEIETENVSLKEHLELSKEKLQELSNLQNEKVTSEMSSIQFEELSESLEKEKHEILAVKERLQSENEELMDKMEVLNREKLEVQTKLEQYIHENMELIDKLEKLSAEKVSSAESIEIVDNLTHQEKLELEEYQKNLDPESGKLKISSDHLEGTPDLNDSVNQLTEETSELLQKIELFTVERREVMEKMESLTKENSQLKINLKQIENNRDLLTETYEQLQSEKKKLIIKSEHY</sequence>
<proteinExistence type="predicted"/>
<evidence type="ECO:0000313" key="3">
    <source>
        <dbReference type="Proteomes" id="UP001516400"/>
    </source>
</evidence>
<reference evidence="2 3" key="1">
    <citation type="journal article" date="2021" name="BMC Biol.">
        <title>Horizontally acquired antibacterial genes associated with adaptive radiation of ladybird beetles.</title>
        <authorList>
            <person name="Li H.S."/>
            <person name="Tang X.F."/>
            <person name="Huang Y.H."/>
            <person name="Xu Z.Y."/>
            <person name="Chen M.L."/>
            <person name="Du X.Y."/>
            <person name="Qiu B.Y."/>
            <person name="Chen P.T."/>
            <person name="Zhang W."/>
            <person name="Slipinski A."/>
            <person name="Escalona H.E."/>
            <person name="Waterhouse R.M."/>
            <person name="Zwick A."/>
            <person name="Pang H."/>
        </authorList>
    </citation>
    <scope>NUCLEOTIDE SEQUENCE [LARGE SCALE GENOMIC DNA]</scope>
    <source>
        <strain evidence="2">SYSU2018</strain>
    </source>
</reference>
<protein>
    <submittedName>
        <fullName evidence="2">Uncharacterized protein</fullName>
    </submittedName>
</protein>
<feature type="coiled-coil region" evidence="1">
    <location>
        <begin position="45"/>
        <end position="72"/>
    </location>
</feature>
<evidence type="ECO:0000313" key="2">
    <source>
        <dbReference type="EMBL" id="KAL3266377.1"/>
    </source>
</evidence>
<dbReference type="AlphaFoldDB" id="A0ABD2MJ34"/>
<dbReference type="Proteomes" id="UP001516400">
    <property type="component" value="Unassembled WGS sequence"/>
</dbReference>
<organism evidence="2 3">
    <name type="scientific">Cryptolaemus montrouzieri</name>
    <dbReference type="NCBI Taxonomy" id="559131"/>
    <lineage>
        <taxon>Eukaryota</taxon>
        <taxon>Metazoa</taxon>
        <taxon>Ecdysozoa</taxon>
        <taxon>Arthropoda</taxon>
        <taxon>Hexapoda</taxon>
        <taxon>Insecta</taxon>
        <taxon>Pterygota</taxon>
        <taxon>Neoptera</taxon>
        <taxon>Endopterygota</taxon>
        <taxon>Coleoptera</taxon>
        <taxon>Polyphaga</taxon>
        <taxon>Cucujiformia</taxon>
        <taxon>Coccinelloidea</taxon>
        <taxon>Coccinellidae</taxon>
        <taxon>Scymninae</taxon>
        <taxon>Scymnini</taxon>
        <taxon>Cryptolaemus</taxon>
    </lineage>
</organism>
<name>A0ABD2MJ34_9CUCU</name>
<feature type="coiled-coil region" evidence="1">
    <location>
        <begin position="98"/>
        <end position="470"/>
    </location>
</feature>
<dbReference type="EMBL" id="JABFTP020000001">
    <property type="protein sequence ID" value="KAL3266377.1"/>
    <property type="molecule type" value="Genomic_DNA"/>
</dbReference>
<evidence type="ECO:0000256" key="1">
    <source>
        <dbReference type="SAM" id="Coils"/>
    </source>
</evidence>
<comment type="caution">
    <text evidence="2">The sequence shown here is derived from an EMBL/GenBank/DDBJ whole genome shotgun (WGS) entry which is preliminary data.</text>
</comment>
<keyword evidence="3" id="KW-1185">Reference proteome</keyword>
<gene>
    <name evidence="2" type="ORF">HHI36_010554</name>
</gene>